<accession>A0AAV5HRD2</accession>
<evidence type="ECO:0000256" key="1">
    <source>
        <dbReference type="PROSITE-ProRule" id="PRU00047"/>
    </source>
</evidence>
<proteinExistence type="predicted"/>
<organism evidence="3 4">
    <name type="scientific">Rubroshorea leprosula</name>
    <dbReference type="NCBI Taxonomy" id="152421"/>
    <lineage>
        <taxon>Eukaryota</taxon>
        <taxon>Viridiplantae</taxon>
        <taxon>Streptophyta</taxon>
        <taxon>Embryophyta</taxon>
        <taxon>Tracheophyta</taxon>
        <taxon>Spermatophyta</taxon>
        <taxon>Magnoliopsida</taxon>
        <taxon>eudicotyledons</taxon>
        <taxon>Gunneridae</taxon>
        <taxon>Pentapetalae</taxon>
        <taxon>rosids</taxon>
        <taxon>malvids</taxon>
        <taxon>Malvales</taxon>
        <taxon>Dipterocarpaceae</taxon>
        <taxon>Rubroshorea</taxon>
    </lineage>
</organism>
<dbReference type="EMBL" id="BPVZ01000002">
    <property type="protein sequence ID" value="GKU87744.1"/>
    <property type="molecule type" value="Genomic_DNA"/>
</dbReference>
<dbReference type="GO" id="GO:0003676">
    <property type="term" value="F:nucleic acid binding"/>
    <property type="evidence" value="ECO:0007669"/>
    <property type="project" value="InterPro"/>
</dbReference>
<evidence type="ECO:0000313" key="4">
    <source>
        <dbReference type="Proteomes" id="UP001054252"/>
    </source>
</evidence>
<sequence length="419" mass="48177">MEFEQLMMKCNVQEKEEQTIARYLGGLDNDISKVVQLQQYWTLDDVIRLALRVEKQVSRKSITSTSKPRDFGANRETQVSKNVAKSLTKVEKEASLSRPAQPNTQKCFKCQGFGHIASDCLNRRVVTIIGGEVHQALEDEAKKEHHDEIEPPQLKEELITVDHGESLVVRRSLHATITNDEGWLRHNIFHTICTSRGKVCDVIINNGSCENVVSNYMVEKLRLPVKDYPHLYKLQWLRKGNEVKVTKHCLVSFSIGNRYQDEVWCDVFPMDTYHLLLGRPWQFDRKAIHDGHANTYSFVKDGVKIKLTPLKPEDILEKKDENKALISRSAFQKLHREFGIIPLGLPLLRDIQHAIDFILGSIIPNKPVYWMNPQEYAELQQQVKELIEKGLVKESVSPYAMPVLLVPKKDGTWRMCVNS</sequence>
<dbReference type="InterPro" id="IPR043502">
    <property type="entry name" value="DNA/RNA_pol_sf"/>
</dbReference>
<dbReference type="AlphaFoldDB" id="A0AAV5HRD2"/>
<evidence type="ECO:0000313" key="3">
    <source>
        <dbReference type="EMBL" id="GKU87744.1"/>
    </source>
</evidence>
<dbReference type="GO" id="GO:0008270">
    <property type="term" value="F:zinc ion binding"/>
    <property type="evidence" value="ECO:0007669"/>
    <property type="project" value="UniProtKB-KW"/>
</dbReference>
<name>A0AAV5HRD2_9ROSI</name>
<dbReference type="SUPFAM" id="SSF57756">
    <property type="entry name" value="Retrovirus zinc finger-like domains"/>
    <property type="match status" value="1"/>
</dbReference>
<keyword evidence="1" id="KW-0862">Zinc</keyword>
<dbReference type="PANTHER" id="PTHR35046:SF9">
    <property type="entry name" value="RNA-DIRECTED DNA POLYMERASE"/>
    <property type="match status" value="1"/>
</dbReference>
<protein>
    <recommendedName>
        <fullName evidence="2">CCHC-type domain-containing protein</fullName>
    </recommendedName>
</protein>
<dbReference type="PANTHER" id="PTHR35046">
    <property type="entry name" value="ZINC KNUCKLE (CCHC-TYPE) FAMILY PROTEIN"/>
    <property type="match status" value="1"/>
</dbReference>
<dbReference type="InterPro" id="IPR036875">
    <property type="entry name" value="Znf_CCHC_sf"/>
</dbReference>
<reference evidence="3 4" key="1">
    <citation type="journal article" date="2021" name="Commun. Biol.">
        <title>The genome of Shorea leprosula (Dipterocarpaceae) highlights the ecological relevance of drought in aseasonal tropical rainforests.</title>
        <authorList>
            <person name="Ng K.K.S."/>
            <person name="Kobayashi M.J."/>
            <person name="Fawcett J.A."/>
            <person name="Hatakeyama M."/>
            <person name="Paape T."/>
            <person name="Ng C.H."/>
            <person name="Ang C.C."/>
            <person name="Tnah L.H."/>
            <person name="Lee C.T."/>
            <person name="Nishiyama T."/>
            <person name="Sese J."/>
            <person name="O'Brien M.J."/>
            <person name="Copetti D."/>
            <person name="Mohd Noor M.I."/>
            <person name="Ong R.C."/>
            <person name="Putra M."/>
            <person name="Sireger I.Z."/>
            <person name="Indrioko S."/>
            <person name="Kosugi Y."/>
            <person name="Izuno A."/>
            <person name="Isagi Y."/>
            <person name="Lee S.L."/>
            <person name="Shimizu K.K."/>
        </authorList>
    </citation>
    <scope>NUCLEOTIDE SEQUENCE [LARGE SCALE GENOMIC DNA]</scope>
    <source>
        <strain evidence="3">214</strain>
    </source>
</reference>
<dbReference type="InterPro" id="IPR001878">
    <property type="entry name" value="Znf_CCHC"/>
</dbReference>
<dbReference type="Gene3D" id="2.40.70.10">
    <property type="entry name" value="Acid Proteases"/>
    <property type="match status" value="1"/>
</dbReference>
<keyword evidence="4" id="KW-1185">Reference proteome</keyword>
<keyword evidence="1" id="KW-0479">Metal-binding</keyword>
<dbReference type="InterPro" id="IPR021109">
    <property type="entry name" value="Peptidase_aspartic_dom_sf"/>
</dbReference>
<evidence type="ECO:0000259" key="2">
    <source>
        <dbReference type="PROSITE" id="PS50158"/>
    </source>
</evidence>
<dbReference type="Gene3D" id="4.10.60.10">
    <property type="entry name" value="Zinc finger, CCHC-type"/>
    <property type="match status" value="1"/>
</dbReference>
<dbReference type="SUPFAM" id="SSF56672">
    <property type="entry name" value="DNA/RNA polymerases"/>
    <property type="match status" value="1"/>
</dbReference>
<dbReference type="CDD" id="cd00303">
    <property type="entry name" value="retropepsin_like"/>
    <property type="match status" value="1"/>
</dbReference>
<dbReference type="Proteomes" id="UP001054252">
    <property type="component" value="Unassembled WGS sequence"/>
</dbReference>
<dbReference type="Pfam" id="PF00098">
    <property type="entry name" value="zf-CCHC"/>
    <property type="match status" value="1"/>
</dbReference>
<feature type="domain" description="CCHC-type" evidence="2">
    <location>
        <begin position="106"/>
        <end position="120"/>
    </location>
</feature>
<comment type="caution">
    <text evidence="3">The sequence shown here is derived from an EMBL/GenBank/DDBJ whole genome shotgun (WGS) entry which is preliminary data.</text>
</comment>
<dbReference type="Gene3D" id="3.10.10.10">
    <property type="entry name" value="HIV Type 1 Reverse Transcriptase, subunit A, domain 1"/>
    <property type="match status" value="1"/>
</dbReference>
<keyword evidence="1" id="KW-0863">Zinc-finger</keyword>
<gene>
    <name evidence="3" type="ORF">SLEP1_g2088</name>
</gene>
<dbReference type="SMART" id="SM00343">
    <property type="entry name" value="ZnF_C2HC"/>
    <property type="match status" value="1"/>
</dbReference>
<dbReference type="PROSITE" id="PS50158">
    <property type="entry name" value="ZF_CCHC"/>
    <property type="match status" value="1"/>
</dbReference>